<dbReference type="InterPro" id="IPR009959">
    <property type="entry name" value="Cyclase_SnoaL-like"/>
</dbReference>
<organism evidence="1 2">
    <name type="scientific">Ottowia flava</name>
    <dbReference type="NCBI Taxonomy" id="2675430"/>
    <lineage>
        <taxon>Bacteria</taxon>
        <taxon>Pseudomonadati</taxon>
        <taxon>Pseudomonadota</taxon>
        <taxon>Betaproteobacteria</taxon>
        <taxon>Burkholderiales</taxon>
        <taxon>Comamonadaceae</taxon>
        <taxon>Ottowia</taxon>
    </lineage>
</organism>
<dbReference type="Proteomes" id="UP001597304">
    <property type="component" value="Unassembled WGS sequence"/>
</dbReference>
<dbReference type="PANTHER" id="PTHR38436">
    <property type="entry name" value="POLYKETIDE CYCLASE SNOAL-LIKE DOMAIN"/>
    <property type="match status" value="1"/>
</dbReference>
<dbReference type="Gene3D" id="3.10.450.50">
    <property type="match status" value="1"/>
</dbReference>
<dbReference type="InterPro" id="IPR032710">
    <property type="entry name" value="NTF2-like_dom_sf"/>
</dbReference>
<reference evidence="2" key="1">
    <citation type="journal article" date="2019" name="Int. J. Syst. Evol. Microbiol.">
        <title>The Global Catalogue of Microorganisms (GCM) 10K type strain sequencing project: providing services to taxonomists for standard genome sequencing and annotation.</title>
        <authorList>
            <consortium name="The Broad Institute Genomics Platform"/>
            <consortium name="The Broad Institute Genome Sequencing Center for Infectious Disease"/>
            <person name="Wu L."/>
            <person name="Ma J."/>
        </authorList>
    </citation>
    <scope>NUCLEOTIDE SEQUENCE [LARGE SCALE GENOMIC DNA]</scope>
    <source>
        <strain evidence="2">LMG 29247</strain>
    </source>
</reference>
<dbReference type="EMBL" id="JBHUEJ010000017">
    <property type="protein sequence ID" value="MFD1710640.1"/>
    <property type="molecule type" value="Genomic_DNA"/>
</dbReference>
<name>A0ABW4KRH2_9BURK</name>
<dbReference type="PANTHER" id="PTHR38436:SF1">
    <property type="entry name" value="ESTER CYCLASE"/>
    <property type="match status" value="1"/>
</dbReference>
<dbReference type="RefSeq" id="WP_233721058.1">
    <property type="nucleotide sequence ID" value="NZ_JBHUEJ010000017.1"/>
</dbReference>
<proteinExistence type="predicted"/>
<sequence>MLQENKLLVSAFVDAINAQDWSRVLALVASDFARHSTAAGEPGVRSAEDLVAFLKAEFATFPDATETLLDLVAEGNKVAARHQFHGTQLGPMGLFPPSGKVLNASYIAIYRIENQRIAEAWAEWDNLAGLKQLGYANEA</sequence>
<evidence type="ECO:0000313" key="2">
    <source>
        <dbReference type="Proteomes" id="UP001597304"/>
    </source>
</evidence>
<evidence type="ECO:0000313" key="1">
    <source>
        <dbReference type="EMBL" id="MFD1710640.1"/>
    </source>
</evidence>
<protein>
    <submittedName>
        <fullName evidence="1">Ester cyclase</fullName>
    </submittedName>
</protein>
<dbReference type="SUPFAM" id="SSF54427">
    <property type="entry name" value="NTF2-like"/>
    <property type="match status" value="1"/>
</dbReference>
<comment type="caution">
    <text evidence="1">The sequence shown here is derived from an EMBL/GenBank/DDBJ whole genome shotgun (WGS) entry which is preliminary data.</text>
</comment>
<dbReference type="Pfam" id="PF07366">
    <property type="entry name" value="SnoaL"/>
    <property type="match status" value="1"/>
</dbReference>
<gene>
    <name evidence="1" type="ORF">ACFSF0_08490</name>
</gene>
<accession>A0ABW4KRH2</accession>
<keyword evidence="2" id="KW-1185">Reference proteome</keyword>